<sequence length="1183" mass="133026">MCVTFVRFLLLFGLLGAVSQTNGEERRLTCGRRRVKSVYLIHNGIDAKAGHWPWHATVSHQKVGRLDYACGGAVLDENTVLTAAHCVHTERGLLAAKRILVHVGRIQLKEESEFTKIHTVQEVIVHPRFSRSSSMNDIALLKLSTNITMTKYVQPVCLWTMDSNQELIVGRNGTVVGFGLNEHDVVSNQLKQALIGVVDPLTCIASDRAVFGTHLTSDMYCGKGQTGVSACNGDSGGGMFFEVGGKWFVRGLVSFTPLRGNTGLCDPLKYTVYTDVAKYLEWIVQYVDPQVLSFESDVLEIDYEEKLRLFNFNTCGVKSSTFVEDGTNWTLPWLGFVRARKEFKSRCVVTLISEWYAVGPAFCFENDGVEAFVLVGNGKDNPSSECFDRNGTTRCTEPTQTLRIQRVIIHPQFGTHSSADNIALIEFLNPADITQPNVQPICLPVTSELRPNPKINLHVAYISIANGAYKNVPVTLLDSADCMRQYADRNITLQLLDKRICAKISNAPDLQDCDQLIAGSPLQETIMLRTKERYFLRGFELFGAACYSQAPPVYNNIEPYVDWILYNMRYNEPDTVDVEVKHSTNSTLSSQWLQLQQEPGNEKLRLFNMSSCGVTVSRMERIGNIVIFPWLAMIVGAEDLEGKHVEVTGIGVLINEWYILTSASAMLQKKSWRSVAFGLYNSILQAQCVGDDCLSYHEAAIKSITIHPAYSKDPRNHNIALIELELPANFTKSHISPICLPFLRDLHKRKPLNLVVSSDEEIDIRHKRLTELNATVCQRQLAQEGFLTSAKTVPWCAVDSNQRGQAQLELNGGAPLQALLQFDEQTLYFLRGINLRNHLPNELPYLPELFTNVDRFLDWILDSMKVKELNVTFPYATERTKSRRVNVLPIRNTSKRTQVNFSNCGIIPTTQNGTFIPWMGYLSSNEIFLNASKDSRCAVTLVNEWYAVGLAFCFPSSSSKNYSVLFGVNSVETPMECTETDGSNSCLYPTQQIPVDKIIIHPHYNSSSYHGDIALVKLARPVDTSQPNVKPICLPLLDEIRSYNTSSLVAVSENEPGSLYLISRIDGRDINSTECQKRWDDILIQYAIENGKICIMLEIAPNNECYDLLRGSSLHTIQRINSAERHFLRGIQQFKPKMCTLNIPVVYVETDLYLDWILDNMEDSSYPLGLSYDLRKQLIFASK</sequence>
<dbReference type="InterPro" id="IPR051333">
    <property type="entry name" value="CLIP_Serine_Protease"/>
</dbReference>
<keyword evidence="3" id="KW-0645">Protease</keyword>
<name>A0A1Y9HDR9_ANOFN</name>
<proteinExistence type="inferred from homology"/>
<feature type="signal peptide" evidence="10">
    <location>
        <begin position="1"/>
        <end position="23"/>
    </location>
</feature>
<dbReference type="SUPFAM" id="SSF50494">
    <property type="entry name" value="Trypsin-like serine proteases"/>
    <property type="match status" value="4"/>
</dbReference>
<dbReference type="GO" id="GO:0005576">
    <property type="term" value="C:extracellular region"/>
    <property type="evidence" value="ECO:0007669"/>
    <property type="project" value="UniProtKB-SubCell"/>
</dbReference>
<accession>A0A1Y9HDR9</accession>
<dbReference type="InterPro" id="IPR043504">
    <property type="entry name" value="Peptidase_S1_PA_chymotrypsin"/>
</dbReference>
<comment type="subcellular location">
    <subcellularLocation>
        <location evidence="1">Secreted</location>
    </subcellularLocation>
</comment>
<evidence type="ECO:0000256" key="5">
    <source>
        <dbReference type="ARBA" id="ARBA00022801"/>
    </source>
</evidence>
<evidence type="ECO:0000256" key="7">
    <source>
        <dbReference type="ARBA" id="ARBA00023145"/>
    </source>
</evidence>
<dbReference type="GO" id="GO:0006508">
    <property type="term" value="P:proteolysis"/>
    <property type="evidence" value="ECO:0007669"/>
    <property type="project" value="UniProtKB-KW"/>
</dbReference>
<dbReference type="GO" id="GO:0004252">
    <property type="term" value="F:serine-type endopeptidase activity"/>
    <property type="evidence" value="ECO:0007669"/>
    <property type="project" value="InterPro"/>
</dbReference>
<dbReference type="AlphaFoldDB" id="A0A1Y9HDR9"/>
<dbReference type="VEuPathDB" id="VectorBase:AFUN016390"/>
<keyword evidence="8" id="KW-1015">Disulfide bond</keyword>
<keyword evidence="5" id="KW-0378">Hydrolase</keyword>
<dbReference type="PROSITE" id="PS00134">
    <property type="entry name" value="TRYPSIN_HIS"/>
    <property type="match status" value="1"/>
</dbReference>
<keyword evidence="7" id="KW-0865">Zymogen</keyword>
<dbReference type="SMART" id="SM00020">
    <property type="entry name" value="Tryp_SPc"/>
    <property type="match status" value="1"/>
</dbReference>
<dbReference type="PROSITE" id="PS50240">
    <property type="entry name" value="TRYPSIN_DOM"/>
    <property type="match status" value="4"/>
</dbReference>
<dbReference type="InterPro" id="IPR001254">
    <property type="entry name" value="Trypsin_dom"/>
</dbReference>
<evidence type="ECO:0000259" key="11">
    <source>
        <dbReference type="PROSITE" id="PS50240"/>
    </source>
</evidence>
<evidence type="ECO:0000256" key="6">
    <source>
        <dbReference type="ARBA" id="ARBA00022825"/>
    </source>
</evidence>
<dbReference type="PANTHER" id="PTHR24260:SF136">
    <property type="entry name" value="GH08193P-RELATED"/>
    <property type="match status" value="1"/>
</dbReference>
<feature type="domain" description="Peptidase S1" evidence="11">
    <location>
        <begin position="628"/>
        <end position="865"/>
    </location>
</feature>
<evidence type="ECO:0000313" key="12">
    <source>
        <dbReference type="EnsemblMetazoa" id="AFUN016390-PA"/>
    </source>
</evidence>
<feature type="domain" description="Peptidase S1" evidence="11">
    <location>
        <begin position="41"/>
        <end position="288"/>
    </location>
</feature>
<feature type="chain" id="PRO_5021303067" description="Peptidase S1 domain-containing protein" evidence="10">
    <location>
        <begin position="24"/>
        <end position="1183"/>
    </location>
</feature>
<dbReference type="EnsemblMetazoa" id="AFUN016390-RA">
    <property type="protein sequence ID" value="AFUN016390-PA"/>
    <property type="gene ID" value="AFUN016390"/>
</dbReference>
<evidence type="ECO:0000256" key="1">
    <source>
        <dbReference type="ARBA" id="ARBA00004613"/>
    </source>
</evidence>
<dbReference type="FunFam" id="2.40.10.10:FF:000146">
    <property type="entry name" value="Serine protease 53"/>
    <property type="match status" value="1"/>
</dbReference>
<dbReference type="PANTHER" id="PTHR24260">
    <property type="match status" value="1"/>
</dbReference>
<evidence type="ECO:0000256" key="3">
    <source>
        <dbReference type="ARBA" id="ARBA00022670"/>
    </source>
</evidence>
<feature type="domain" description="Peptidase S1" evidence="11">
    <location>
        <begin position="323"/>
        <end position="569"/>
    </location>
</feature>
<dbReference type="InterPro" id="IPR001314">
    <property type="entry name" value="Peptidase_S1A"/>
</dbReference>
<keyword evidence="4 10" id="KW-0732">Signal</keyword>
<dbReference type="InterPro" id="IPR009003">
    <property type="entry name" value="Peptidase_S1_PA"/>
</dbReference>
<reference evidence="12" key="1">
    <citation type="submission" date="2020-05" db="UniProtKB">
        <authorList>
            <consortium name="EnsemblMetazoa"/>
        </authorList>
    </citation>
    <scope>IDENTIFICATION</scope>
    <source>
        <strain evidence="12">FUMOZ</strain>
    </source>
</reference>
<feature type="domain" description="Peptidase S1" evidence="11">
    <location>
        <begin position="917"/>
        <end position="1162"/>
    </location>
</feature>
<dbReference type="VEuPathDB" id="VectorBase:AFUN2_002820"/>
<comment type="similarity">
    <text evidence="9">Belongs to the peptidase S1 family. CLIP subfamily.</text>
</comment>
<evidence type="ECO:0000256" key="8">
    <source>
        <dbReference type="ARBA" id="ARBA00023157"/>
    </source>
</evidence>
<evidence type="ECO:0000256" key="2">
    <source>
        <dbReference type="ARBA" id="ARBA00022525"/>
    </source>
</evidence>
<keyword evidence="6" id="KW-0720">Serine protease</keyword>
<dbReference type="PRINTS" id="PR00722">
    <property type="entry name" value="CHYMOTRYPSIN"/>
</dbReference>
<organism evidence="12">
    <name type="scientific">Anopheles funestus</name>
    <name type="common">African malaria mosquito</name>
    <dbReference type="NCBI Taxonomy" id="62324"/>
    <lineage>
        <taxon>Eukaryota</taxon>
        <taxon>Metazoa</taxon>
        <taxon>Ecdysozoa</taxon>
        <taxon>Arthropoda</taxon>
        <taxon>Hexapoda</taxon>
        <taxon>Insecta</taxon>
        <taxon>Pterygota</taxon>
        <taxon>Neoptera</taxon>
        <taxon>Endopterygota</taxon>
        <taxon>Diptera</taxon>
        <taxon>Nematocera</taxon>
        <taxon>Culicoidea</taxon>
        <taxon>Culicidae</taxon>
        <taxon>Anophelinae</taxon>
        <taxon>Anopheles</taxon>
    </lineage>
</organism>
<evidence type="ECO:0000256" key="9">
    <source>
        <dbReference type="ARBA" id="ARBA00024195"/>
    </source>
</evidence>
<dbReference type="Gene3D" id="2.40.10.10">
    <property type="entry name" value="Trypsin-like serine proteases"/>
    <property type="match status" value="6"/>
</dbReference>
<evidence type="ECO:0000256" key="10">
    <source>
        <dbReference type="SAM" id="SignalP"/>
    </source>
</evidence>
<dbReference type="STRING" id="62324.A0A1Y9HDR9"/>
<evidence type="ECO:0000256" key="4">
    <source>
        <dbReference type="ARBA" id="ARBA00022729"/>
    </source>
</evidence>
<protein>
    <recommendedName>
        <fullName evidence="11">Peptidase S1 domain-containing protein</fullName>
    </recommendedName>
</protein>
<dbReference type="InterPro" id="IPR018114">
    <property type="entry name" value="TRYPSIN_HIS"/>
</dbReference>
<dbReference type="Pfam" id="PF00089">
    <property type="entry name" value="Trypsin"/>
    <property type="match status" value="4"/>
</dbReference>
<keyword evidence="2" id="KW-0964">Secreted</keyword>
<dbReference type="CDD" id="cd00190">
    <property type="entry name" value="Tryp_SPc"/>
    <property type="match status" value="1"/>
</dbReference>